<dbReference type="EMBL" id="JBAMMX010000010">
    <property type="protein sequence ID" value="KAK6931976.1"/>
    <property type="molecule type" value="Genomic_DNA"/>
</dbReference>
<sequence length="138" mass="15318">MCTSKSKMEQGLDMNPKVVHIDGRPVLQPTSNRVPIFEQRASFKKASSKFPNSLASSSNSNTKTSPPLSPKLKSPRTPARKMKIAHYGRTKSDKYEGKVVPLDSLVPSNAAAPPEEKICSLSPRIQINKAFRPFDKYF</sequence>
<evidence type="ECO:0000313" key="2">
    <source>
        <dbReference type="EMBL" id="KAK6931976.1"/>
    </source>
</evidence>
<feature type="compositionally biased region" description="Basic residues" evidence="1">
    <location>
        <begin position="78"/>
        <end position="89"/>
    </location>
</feature>
<evidence type="ECO:0000256" key="1">
    <source>
        <dbReference type="SAM" id="MobiDB-lite"/>
    </source>
</evidence>
<keyword evidence="3" id="KW-1185">Reference proteome</keyword>
<gene>
    <name evidence="2" type="ORF">RJ641_001600</name>
</gene>
<feature type="region of interest" description="Disordered" evidence="1">
    <location>
        <begin position="48"/>
        <end position="90"/>
    </location>
</feature>
<organism evidence="2 3">
    <name type="scientific">Dillenia turbinata</name>
    <dbReference type="NCBI Taxonomy" id="194707"/>
    <lineage>
        <taxon>Eukaryota</taxon>
        <taxon>Viridiplantae</taxon>
        <taxon>Streptophyta</taxon>
        <taxon>Embryophyta</taxon>
        <taxon>Tracheophyta</taxon>
        <taxon>Spermatophyta</taxon>
        <taxon>Magnoliopsida</taxon>
        <taxon>eudicotyledons</taxon>
        <taxon>Gunneridae</taxon>
        <taxon>Pentapetalae</taxon>
        <taxon>Dilleniales</taxon>
        <taxon>Dilleniaceae</taxon>
        <taxon>Dillenia</taxon>
    </lineage>
</organism>
<accession>A0AAN8VLL0</accession>
<proteinExistence type="predicted"/>
<evidence type="ECO:0000313" key="3">
    <source>
        <dbReference type="Proteomes" id="UP001370490"/>
    </source>
</evidence>
<name>A0AAN8VLL0_9MAGN</name>
<protein>
    <submittedName>
        <fullName evidence="2">Uncharacterized protein</fullName>
    </submittedName>
</protein>
<feature type="compositionally biased region" description="Low complexity" evidence="1">
    <location>
        <begin position="48"/>
        <end position="77"/>
    </location>
</feature>
<dbReference type="AlphaFoldDB" id="A0AAN8VLL0"/>
<dbReference type="Proteomes" id="UP001370490">
    <property type="component" value="Unassembled WGS sequence"/>
</dbReference>
<reference evidence="2 3" key="1">
    <citation type="submission" date="2023-12" db="EMBL/GenBank/DDBJ databases">
        <title>A high-quality genome assembly for Dillenia turbinata (Dilleniales).</title>
        <authorList>
            <person name="Chanderbali A."/>
        </authorList>
    </citation>
    <scope>NUCLEOTIDE SEQUENCE [LARGE SCALE GENOMIC DNA]</scope>
    <source>
        <strain evidence="2">LSX21</strain>
        <tissue evidence="2">Leaf</tissue>
    </source>
</reference>
<feature type="compositionally biased region" description="Basic and acidic residues" evidence="1">
    <location>
        <begin position="1"/>
        <end position="10"/>
    </location>
</feature>
<comment type="caution">
    <text evidence="2">The sequence shown here is derived from an EMBL/GenBank/DDBJ whole genome shotgun (WGS) entry which is preliminary data.</text>
</comment>
<feature type="region of interest" description="Disordered" evidence="1">
    <location>
        <begin position="1"/>
        <end position="34"/>
    </location>
</feature>